<dbReference type="SMART" id="SM00584">
    <property type="entry name" value="TLDc"/>
    <property type="match status" value="1"/>
</dbReference>
<dbReference type="SMART" id="SM00225">
    <property type="entry name" value="BTB"/>
    <property type="match status" value="1"/>
</dbReference>
<keyword evidence="4" id="KW-1185">Reference proteome</keyword>
<sequence length="491" mass="56687">MSLSFPSRLSEDFNTLLEYAEDYDVIIKVGKRNSSKQFQAHSIILRARSEYFRAALSNKWAKKEGTKYIFEKPNVSPIVFGVILRYIYSGDIVLDKLSGGDIVELLVAIDELILEELMYPLQDYLLQHKLKWIQDNILYVLNVVIERKVYSKLKSHCLSIVCPSPIKFFESKEFIKMDETTMVSLLSRDDLCMEEEKLWDYLIKWGMKNTPNLKNSDVSKWNLKDFNELEKTLQRCIPLIRYWQLSPEVFNSKVRQFEKILPRNLKLRLLQRFLTKSTTKNAGIQYENKLPIPRIVGNVPPERTIDSTIIAQQHAALIAYWIDRKNIKDSSSYVDMFPTPYYFRLLFRGSRDGFSAKTFHNKCDGQGATIVVVKIGDSKELIGGYNPIGWSSPRDVEWRGTRDCFIFSLGDGKELGKAKLSRIKGDCVNDAILLQDRLGPSFGFYELKIIDGAQQGGSSYASGGLRYESKIRDKFNYFGVDDYEVFQVIKK</sequence>
<dbReference type="SUPFAM" id="SSF54695">
    <property type="entry name" value="POZ domain"/>
    <property type="match status" value="1"/>
</dbReference>
<dbReference type="Proteomes" id="UP000266861">
    <property type="component" value="Unassembled WGS sequence"/>
</dbReference>
<dbReference type="PROSITE" id="PS50097">
    <property type="entry name" value="BTB"/>
    <property type="match status" value="1"/>
</dbReference>
<proteinExistence type="predicted"/>
<evidence type="ECO:0000313" key="4">
    <source>
        <dbReference type="Proteomes" id="UP000266861"/>
    </source>
</evidence>
<dbReference type="InterPro" id="IPR006571">
    <property type="entry name" value="TLDc_dom"/>
</dbReference>
<evidence type="ECO:0008006" key="5">
    <source>
        <dbReference type="Google" id="ProtNLM"/>
    </source>
</evidence>
<evidence type="ECO:0000259" key="1">
    <source>
        <dbReference type="PROSITE" id="PS50097"/>
    </source>
</evidence>
<gene>
    <name evidence="3" type="ORF">Glove_319g122</name>
</gene>
<dbReference type="PROSITE" id="PS51886">
    <property type="entry name" value="TLDC"/>
    <property type="match status" value="1"/>
</dbReference>
<dbReference type="PANTHER" id="PTHR45774:SF3">
    <property type="entry name" value="BTB (POZ) DOMAIN-CONTAINING 2B-RELATED"/>
    <property type="match status" value="1"/>
</dbReference>
<dbReference type="InterPro" id="IPR000210">
    <property type="entry name" value="BTB/POZ_dom"/>
</dbReference>
<feature type="domain" description="BTB" evidence="1">
    <location>
        <begin position="23"/>
        <end position="96"/>
    </location>
</feature>
<dbReference type="Pfam" id="PF07707">
    <property type="entry name" value="BACK"/>
    <property type="match status" value="1"/>
</dbReference>
<dbReference type="Pfam" id="PF07534">
    <property type="entry name" value="TLD"/>
    <property type="match status" value="1"/>
</dbReference>
<comment type="caution">
    <text evidence="3">The sequence shown here is derived from an EMBL/GenBank/DDBJ whole genome shotgun (WGS) entry which is preliminary data.</text>
</comment>
<dbReference type="CDD" id="cd18186">
    <property type="entry name" value="BTB_POZ_ZBTB_KLHL-like"/>
    <property type="match status" value="1"/>
</dbReference>
<dbReference type="OrthoDB" id="25620at2759"/>
<dbReference type="InterPro" id="IPR011333">
    <property type="entry name" value="SKP1/BTB/POZ_sf"/>
</dbReference>
<dbReference type="EMBL" id="PQFF01000291">
    <property type="protein sequence ID" value="RHZ65100.1"/>
    <property type="molecule type" value="Genomic_DNA"/>
</dbReference>
<feature type="domain" description="TLDc" evidence="2">
    <location>
        <begin position="308"/>
        <end position="489"/>
    </location>
</feature>
<name>A0A397HWX4_9GLOM</name>
<evidence type="ECO:0000313" key="3">
    <source>
        <dbReference type="EMBL" id="RHZ65100.1"/>
    </source>
</evidence>
<accession>A0A397HWX4</accession>
<organism evidence="3 4">
    <name type="scientific">Diversispora epigaea</name>
    <dbReference type="NCBI Taxonomy" id="1348612"/>
    <lineage>
        <taxon>Eukaryota</taxon>
        <taxon>Fungi</taxon>
        <taxon>Fungi incertae sedis</taxon>
        <taxon>Mucoromycota</taxon>
        <taxon>Glomeromycotina</taxon>
        <taxon>Glomeromycetes</taxon>
        <taxon>Diversisporales</taxon>
        <taxon>Diversisporaceae</taxon>
        <taxon>Diversispora</taxon>
    </lineage>
</organism>
<dbReference type="InterPro" id="IPR011705">
    <property type="entry name" value="BACK"/>
</dbReference>
<dbReference type="Gene3D" id="1.25.40.420">
    <property type="match status" value="1"/>
</dbReference>
<evidence type="ECO:0000259" key="2">
    <source>
        <dbReference type="PROSITE" id="PS51886"/>
    </source>
</evidence>
<dbReference type="AlphaFoldDB" id="A0A397HWX4"/>
<protein>
    <recommendedName>
        <fullName evidence="5">BTB domain-containing protein</fullName>
    </recommendedName>
</protein>
<dbReference type="Pfam" id="PF00651">
    <property type="entry name" value="BTB"/>
    <property type="match status" value="1"/>
</dbReference>
<dbReference type="Gene3D" id="3.30.710.10">
    <property type="entry name" value="Potassium Channel Kv1.1, Chain A"/>
    <property type="match status" value="1"/>
</dbReference>
<reference evidence="3 4" key="1">
    <citation type="submission" date="2018-08" db="EMBL/GenBank/DDBJ databases">
        <title>Genome and evolution of the arbuscular mycorrhizal fungus Diversispora epigaea (formerly Glomus versiforme) and its bacterial endosymbionts.</title>
        <authorList>
            <person name="Sun X."/>
            <person name="Fei Z."/>
            <person name="Harrison M."/>
        </authorList>
    </citation>
    <scope>NUCLEOTIDE SEQUENCE [LARGE SCALE GENOMIC DNA]</scope>
    <source>
        <strain evidence="3 4">IT104</strain>
    </source>
</reference>
<dbReference type="PANTHER" id="PTHR45774">
    <property type="entry name" value="BTB/POZ DOMAIN-CONTAINING"/>
    <property type="match status" value="1"/>
</dbReference>